<dbReference type="OMA" id="RIMEANS"/>
<dbReference type="SUPFAM" id="SSF50044">
    <property type="entry name" value="SH3-domain"/>
    <property type="match status" value="1"/>
</dbReference>
<dbReference type="PRINTS" id="PR00452">
    <property type="entry name" value="SH3DOMAIN"/>
</dbReference>
<feature type="domain" description="SH3" evidence="3">
    <location>
        <begin position="57"/>
        <end position="122"/>
    </location>
</feature>
<keyword evidence="4" id="KW-0808">Transferase</keyword>
<evidence type="ECO:0000256" key="2">
    <source>
        <dbReference type="PROSITE-ProRule" id="PRU00192"/>
    </source>
</evidence>
<keyword evidence="5" id="KW-1185">Reference proteome</keyword>
<dbReference type="InterPro" id="IPR036028">
    <property type="entry name" value="SH3-like_dom_sf"/>
</dbReference>
<dbReference type="RefSeq" id="XP_024350757.1">
    <property type="nucleotide sequence ID" value="XM_024494837.1"/>
</dbReference>
<dbReference type="InterPro" id="IPR036860">
    <property type="entry name" value="SH2_dom_sf"/>
</dbReference>
<dbReference type="SUPFAM" id="SSF55550">
    <property type="entry name" value="SH2 domain"/>
    <property type="match status" value="1"/>
</dbReference>
<keyword evidence="1 2" id="KW-0728">SH3 domain</keyword>
<keyword evidence="4" id="KW-0418">Kinase</keyword>
<sequence length="252" mass="28622">MENELLLEGWGLPVLTPPRLATDIRSLRQLPVKRSVASSLSSYSNRLSVSILRIMEANSTWAFALYDFKAMEDGDLAFRAGDLLQLSKSHQENKGQNWLAATNPRTRCVGEVPANYITSERGYSAALDAFRETDRNGASKLLQSNDYSSNFNYVIRPSRECNEMALSIKPLRGNLTHYKIYFSGTDPNCFLFVNKTFKTIEDLKMRLRLDAFCRLINLSKILCLQILRSPDRLQYLFTNSAFTSNATLSEHL</sequence>
<dbReference type="Gene3D" id="3.30.505.10">
    <property type="entry name" value="SH2 domain"/>
    <property type="match status" value="1"/>
</dbReference>
<name>W6UFA1_ECHGR</name>
<evidence type="ECO:0000259" key="3">
    <source>
        <dbReference type="PROSITE" id="PS50002"/>
    </source>
</evidence>
<dbReference type="GeneID" id="36341303"/>
<protein>
    <submittedName>
        <fullName evidence="4">Tyrosine-protein kinase Src42A</fullName>
    </submittedName>
</protein>
<dbReference type="SMART" id="SM00326">
    <property type="entry name" value="SH3"/>
    <property type="match status" value="1"/>
</dbReference>
<dbReference type="AlphaFoldDB" id="W6UFA1"/>
<comment type="caution">
    <text evidence="4">The sequence shown here is derived from an EMBL/GenBank/DDBJ whole genome shotgun (WGS) entry which is preliminary data.</text>
</comment>
<proteinExistence type="predicted"/>
<dbReference type="KEGG" id="egl:EGR_05588"/>
<dbReference type="EMBL" id="APAU02000042">
    <property type="protein sequence ID" value="EUB59561.1"/>
    <property type="molecule type" value="Genomic_DNA"/>
</dbReference>
<dbReference type="CDD" id="cd00173">
    <property type="entry name" value="SH2"/>
    <property type="match status" value="1"/>
</dbReference>
<evidence type="ECO:0000313" key="5">
    <source>
        <dbReference type="Proteomes" id="UP000019149"/>
    </source>
</evidence>
<reference evidence="4 5" key="1">
    <citation type="journal article" date="2013" name="Nat. Genet.">
        <title>The genome of the hydatid tapeworm Echinococcus granulosus.</title>
        <authorList>
            <person name="Zheng H."/>
            <person name="Zhang W."/>
            <person name="Zhang L."/>
            <person name="Zhang Z."/>
            <person name="Li J."/>
            <person name="Lu G."/>
            <person name="Zhu Y."/>
            <person name="Wang Y."/>
            <person name="Huang Y."/>
            <person name="Liu J."/>
            <person name="Kang H."/>
            <person name="Chen J."/>
            <person name="Wang L."/>
            <person name="Chen A."/>
            <person name="Yu S."/>
            <person name="Gao Z."/>
            <person name="Jin L."/>
            <person name="Gu W."/>
            <person name="Wang Z."/>
            <person name="Zhao L."/>
            <person name="Shi B."/>
            <person name="Wen H."/>
            <person name="Lin R."/>
            <person name="Jones M.K."/>
            <person name="Brejova B."/>
            <person name="Vinar T."/>
            <person name="Zhao G."/>
            <person name="McManus D.P."/>
            <person name="Chen Z."/>
            <person name="Zhou Y."/>
            <person name="Wang S."/>
        </authorList>
    </citation>
    <scope>NUCLEOTIDE SEQUENCE [LARGE SCALE GENOMIC DNA]</scope>
</reference>
<dbReference type="GO" id="GO:0016301">
    <property type="term" value="F:kinase activity"/>
    <property type="evidence" value="ECO:0007669"/>
    <property type="project" value="UniProtKB-KW"/>
</dbReference>
<evidence type="ECO:0000256" key="1">
    <source>
        <dbReference type="ARBA" id="ARBA00022443"/>
    </source>
</evidence>
<dbReference type="Gene3D" id="2.30.30.40">
    <property type="entry name" value="SH3 Domains"/>
    <property type="match status" value="1"/>
</dbReference>
<evidence type="ECO:0000313" key="4">
    <source>
        <dbReference type="EMBL" id="EUB59561.1"/>
    </source>
</evidence>
<accession>W6UFA1</accession>
<dbReference type="Pfam" id="PF14604">
    <property type="entry name" value="SH3_9"/>
    <property type="match status" value="1"/>
</dbReference>
<dbReference type="STRING" id="6210.W6UFA1"/>
<dbReference type="PROSITE" id="PS50002">
    <property type="entry name" value="SH3"/>
    <property type="match status" value="1"/>
</dbReference>
<dbReference type="CTD" id="36341303"/>
<gene>
    <name evidence="4" type="ORF">EGR_05588</name>
</gene>
<dbReference type="InterPro" id="IPR001452">
    <property type="entry name" value="SH3_domain"/>
</dbReference>
<organism evidence="4 5">
    <name type="scientific">Echinococcus granulosus</name>
    <name type="common">Hydatid tapeworm</name>
    <dbReference type="NCBI Taxonomy" id="6210"/>
    <lineage>
        <taxon>Eukaryota</taxon>
        <taxon>Metazoa</taxon>
        <taxon>Spiralia</taxon>
        <taxon>Lophotrochozoa</taxon>
        <taxon>Platyhelminthes</taxon>
        <taxon>Cestoda</taxon>
        <taxon>Eucestoda</taxon>
        <taxon>Cyclophyllidea</taxon>
        <taxon>Taeniidae</taxon>
        <taxon>Echinococcus</taxon>
        <taxon>Echinococcus granulosus group</taxon>
    </lineage>
</organism>
<dbReference type="OrthoDB" id="19092at2759"/>
<dbReference type="Proteomes" id="UP000019149">
    <property type="component" value="Unassembled WGS sequence"/>
</dbReference>